<keyword evidence="7" id="KW-1185">Reference proteome</keyword>
<dbReference type="SUPFAM" id="SSF55383">
    <property type="entry name" value="Copper amine oxidase, domain N"/>
    <property type="match status" value="1"/>
</dbReference>
<dbReference type="PANTHER" id="PTHR30417:SF1">
    <property type="entry name" value="N-ACETYLMURAMOYL-L-ALANINE AMIDASE AMID"/>
    <property type="match status" value="1"/>
</dbReference>
<dbReference type="Pfam" id="PF01510">
    <property type="entry name" value="Amidase_2"/>
    <property type="match status" value="1"/>
</dbReference>
<organism evidence="6 7">
    <name type="scientific">Defluviitalea saccharophila</name>
    <dbReference type="NCBI Taxonomy" id="879970"/>
    <lineage>
        <taxon>Bacteria</taxon>
        <taxon>Bacillati</taxon>
        <taxon>Bacillota</taxon>
        <taxon>Clostridia</taxon>
        <taxon>Lachnospirales</taxon>
        <taxon>Defluviitaleaceae</taxon>
        <taxon>Defluviitalea</taxon>
    </lineage>
</organism>
<dbReference type="Proteomes" id="UP001486565">
    <property type="component" value="Chromosome"/>
</dbReference>
<evidence type="ECO:0000256" key="1">
    <source>
        <dbReference type="ARBA" id="ARBA00001561"/>
    </source>
</evidence>
<evidence type="ECO:0000256" key="3">
    <source>
        <dbReference type="ARBA" id="ARBA00022801"/>
    </source>
</evidence>
<evidence type="ECO:0000256" key="2">
    <source>
        <dbReference type="ARBA" id="ARBA00011901"/>
    </source>
</evidence>
<dbReference type="InterPro" id="IPR012854">
    <property type="entry name" value="Cu_amine_oxidase-like_N"/>
</dbReference>
<dbReference type="SUPFAM" id="SSF55846">
    <property type="entry name" value="N-acetylmuramoyl-L-alanine amidase-like"/>
    <property type="match status" value="1"/>
</dbReference>
<keyword evidence="4" id="KW-0961">Cell wall biogenesis/degradation</keyword>
<dbReference type="Pfam" id="PF07833">
    <property type="entry name" value="Cu_amine_oxidN1"/>
    <property type="match status" value="1"/>
</dbReference>
<feature type="domain" description="N-acetylmuramoyl-L-alanine amidase" evidence="5">
    <location>
        <begin position="13"/>
        <end position="172"/>
    </location>
</feature>
<dbReference type="InterPro" id="IPR036582">
    <property type="entry name" value="Mao_N_sf"/>
</dbReference>
<protein>
    <recommendedName>
        <fullName evidence="2">N-acetylmuramoyl-L-alanine amidase</fullName>
        <ecNumber evidence="2">3.5.1.28</ecNumber>
    </recommendedName>
</protein>
<proteinExistence type="predicted"/>
<dbReference type="EMBL" id="CP121687">
    <property type="protein sequence ID" value="WZL69436.1"/>
    <property type="molecule type" value="Genomic_DNA"/>
</dbReference>
<dbReference type="GO" id="GO:0008745">
    <property type="term" value="F:N-acetylmuramoyl-L-alanine amidase activity"/>
    <property type="evidence" value="ECO:0007669"/>
    <property type="project" value="UniProtKB-EC"/>
</dbReference>
<evidence type="ECO:0000256" key="4">
    <source>
        <dbReference type="ARBA" id="ARBA00023316"/>
    </source>
</evidence>
<dbReference type="SMART" id="SM00644">
    <property type="entry name" value="Ami_2"/>
    <property type="match status" value="1"/>
</dbReference>
<accession>A0ABZ2Y5W9</accession>
<gene>
    <name evidence="6" type="ORF">QBE51_11615</name>
</gene>
<dbReference type="RefSeq" id="WP_341876432.1">
    <property type="nucleotide sequence ID" value="NZ_CP121687.1"/>
</dbReference>
<dbReference type="CDD" id="cd06583">
    <property type="entry name" value="PGRP"/>
    <property type="match status" value="1"/>
</dbReference>
<comment type="catalytic activity">
    <reaction evidence="1">
        <text>Hydrolyzes the link between N-acetylmuramoyl residues and L-amino acid residues in certain cell-wall glycopeptides.</text>
        <dbReference type="EC" id="3.5.1.28"/>
    </reaction>
</comment>
<dbReference type="PANTHER" id="PTHR30417">
    <property type="entry name" value="N-ACETYLMURAMOYL-L-ALANINE AMIDASE AMID"/>
    <property type="match status" value="1"/>
</dbReference>
<name>A0ABZ2Y5W9_9FIRM</name>
<dbReference type="Gene3D" id="3.40.80.10">
    <property type="entry name" value="Peptidoglycan recognition protein-like"/>
    <property type="match status" value="1"/>
</dbReference>
<sequence>MKIIKDLLTINEYSRPGLKLNKVQGVVVHWVANPNTSAKANRNFFENRRNGKSGYGSAHYIIDLDGSVILAIPPEEVAYHVGAKSYRSEAIKRLGTYPNGNTLGIECTHVDWNGKMTPETYETLVLLCADLCKKYNLNPLTDLYRHYDITGKLCHKWFVDHPTEWETFKQKVKEQMGGNMDKIAANKEQVKFNLLGKNYSFEGLIKDGKTYVTARDLLEVLGFTVGWEAQSKTVIVKKKD</sequence>
<evidence type="ECO:0000313" key="7">
    <source>
        <dbReference type="Proteomes" id="UP001486565"/>
    </source>
</evidence>
<evidence type="ECO:0000259" key="5">
    <source>
        <dbReference type="SMART" id="SM00644"/>
    </source>
</evidence>
<reference evidence="6 7" key="1">
    <citation type="submission" date="2023-03" db="EMBL/GenBank/DDBJ databases">
        <title>Novel Species.</title>
        <authorList>
            <person name="Ma S."/>
        </authorList>
    </citation>
    <scope>NUCLEOTIDE SEQUENCE [LARGE SCALE GENOMIC DNA]</scope>
    <source>
        <strain evidence="6 7">LIND6LT2</strain>
    </source>
</reference>
<evidence type="ECO:0000313" key="6">
    <source>
        <dbReference type="EMBL" id="WZL69436.1"/>
    </source>
</evidence>
<dbReference type="EC" id="3.5.1.28" evidence="2"/>
<dbReference type="InterPro" id="IPR036505">
    <property type="entry name" value="Amidase/PGRP_sf"/>
</dbReference>
<dbReference type="InterPro" id="IPR051206">
    <property type="entry name" value="NAMLAA_amidase_2"/>
</dbReference>
<dbReference type="InterPro" id="IPR002502">
    <property type="entry name" value="Amidase_domain"/>
</dbReference>
<keyword evidence="3 6" id="KW-0378">Hydrolase</keyword>